<keyword evidence="4" id="KW-1185">Reference proteome</keyword>
<dbReference type="Pfam" id="PF13460">
    <property type="entry name" value="NAD_binding_10"/>
    <property type="match status" value="1"/>
</dbReference>
<accession>A0A942T841</accession>
<dbReference type="AlphaFoldDB" id="A0A942T841"/>
<dbReference type="EMBL" id="JAGYPE020000035">
    <property type="protein sequence ID" value="MCH6267391.1"/>
    <property type="molecule type" value="Genomic_DNA"/>
</dbReference>
<gene>
    <name evidence="3" type="ORF">KHB02_017865</name>
    <name evidence="2" type="ORF">KHB02_36240</name>
</gene>
<evidence type="ECO:0000313" key="2">
    <source>
        <dbReference type="EMBL" id="MBS4186823.1"/>
    </source>
</evidence>
<protein>
    <submittedName>
        <fullName evidence="2">Oxidoreductase</fullName>
    </submittedName>
</protein>
<organism evidence="2">
    <name type="scientific">Neobacillus citreus</name>
    <dbReference type="NCBI Taxonomy" id="2833578"/>
    <lineage>
        <taxon>Bacteria</taxon>
        <taxon>Bacillati</taxon>
        <taxon>Bacillota</taxon>
        <taxon>Bacilli</taxon>
        <taxon>Bacillales</taxon>
        <taxon>Bacillaceae</taxon>
        <taxon>Neobacillus</taxon>
    </lineage>
</organism>
<comment type="caution">
    <text evidence="2">The sequence shown here is derived from an EMBL/GenBank/DDBJ whole genome shotgun (WGS) entry which is preliminary data.</text>
</comment>
<dbReference type="InterPro" id="IPR036291">
    <property type="entry name" value="NAD(P)-bd_dom_sf"/>
</dbReference>
<dbReference type="PANTHER" id="PTHR14097:SF7">
    <property type="entry name" value="OXIDOREDUCTASE HTATIP2"/>
    <property type="match status" value="1"/>
</dbReference>
<dbReference type="Proteomes" id="UP000677265">
    <property type="component" value="Unassembled WGS sequence"/>
</dbReference>
<evidence type="ECO:0000259" key="1">
    <source>
        <dbReference type="Pfam" id="PF13460"/>
    </source>
</evidence>
<evidence type="ECO:0000313" key="4">
    <source>
        <dbReference type="Proteomes" id="UP000677265"/>
    </source>
</evidence>
<dbReference type="Gene3D" id="3.40.50.720">
    <property type="entry name" value="NAD(P)-binding Rossmann-like Domain"/>
    <property type="match status" value="1"/>
</dbReference>
<sequence>MNRKAVVAGATGLVGKELVKLLLNNPAYTAVTLIVRRPTEIAHPKLQEKIVDFDRLEQSDVDLAGADVFCTLGTTIKKAGSQKAFRLVDYEYPLALGRMAKAQGAKQFLIITSMGANPSSRTFYIRVKGEVEKELRELGLSALHIFRPSLLLGNREEFRFGERISAVLSSILSPLFLGKLKKYKPVHAETVAGAMLRIAQKGISGIHVYESNQIVQA</sequence>
<dbReference type="CDD" id="cd05250">
    <property type="entry name" value="CC3_like_SDR_a"/>
    <property type="match status" value="1"/>
</dbReference>
<dbReference type="InterPro" id="IPR016040">
    <property type="entry name" value="NAD(P)-bd_dom"/>
</dbReference>
<dbReference type="PANTHER" id="PTHR14097">
    <property type="entry name" value="OXIDOREDUCTASE HTATIP2"/>
    <property type="match status" value="1"/>
</dbReference>
<evidence type="ECO:0000313" key="3">
    <source>
        <dbReference type="EMBL" id="MCH6267391.1"/>
    </source>
</evidence>
<dbReference type="SUPFAM" id="SSF51735">
    <property type="entry name" value="NAD(P)-binding Rossmann-fold domains"/>
    <property type="match status" value="1"/>
</dbReference>
<feature type="domain" description="NAD(P)-binding" evidence="1">
    <location>
        <begin position="9"/>
        <end position="141"/>
    </location>
</feature>
<reference evidence="2" key="1">
    <citation type="submission" date="2021-05" db="EMBL/GenBank/DDBJ databases">
        <title>Novel Bacillus species.</title>
        <authorList>
            <person name="Liu G."/>
        </authorList>
    </citation>
    <scope>NUCLEOTIDE SEQUENCE</scope>
    <source>
        <strain evidence="2 4">FJAT-50051</strain>
    </source>
</reference>
<proteinExistence type="predicted"/>
<dbReference type="EMBL" id="JAGYPE010000007">
    <property type="protein sequence ID" value="MBS4186823.1"/>
    <property type="molecule type" value="Genomic_DNA"/>
</dbReference>
<dbReference type="RefSeq" id="WP_213146586.1">
    <property type="nucleotide sequence ID" value="NZ_JAGYPE020000035.1"/>
</dbReference>
<name>A0A942T841_9BACI</name>